<accession>A0A3R9P5N0</accession>
<dbReference type="EMBL" id="RBVX01000021">
    <property type="protein sequence ID" value="RSL31718.1"/>
    <property type="molecule type" value="Genomic_DNA"/>
</dbReference>
<gene>
    <name evidence="1" type="ORF">D7Z54_18980</name>
</gene>
<reference evidence="1 2" key="1">
    <citation type="submission" date="2018-10" db="EMBL/GenBank/DDBJ databases">
        <title>Draft genome sequence of Bacillus salarius IM0101, isolated from a hypersaline soil in Inner Mongolia, China.</title>
        <authorList>
            <person name="Yamprayoonswat W."/>
            <person name="Boonvisut S."/>
            <person name="Jumpathong W."/>
            <person name="Sittihan S."/>
            <person name="Ruangsuj P."/>
            <person name="Wanthongcharoen S."/>
            <person name="Thongpramul N."/>
            <person name="Pimmason S."/>
            <person name="Yu B."/>
            <person name="Yasawong M."/>
        </authorList>
    </citation>
    <scope>NUCLEOTIDE SEQUENCE [LARGE SCALE GENOMIC DNA]</scope>
    <source>
        <strain evidence="1 2">IM0101</strain>
    </source>
</reference>
<sequence length="103" mass="11805">MSKANYPEIRDILLVDIKFKDNKTGNVRISQKRPFVVMKKNDDEIALQTITSRINKYPANTYGVLLKKDQQNGLKSDSSLLCTKDNGFLLAMKKLKTVKKQEE</sequence>
<dbReference type="Proteomes" id="UP000275076">
    <property type="component" value="Unassembled WGS sequence"/>
</dbReference>
<dbReference type="OrthoDB" id="2974457at2"/>
<evidence type="ECO:0000313" key="2">
    <source>
        <dbReference type="Proteomes" id="UP000275076"/>
    </source>
</evidence>
<comment type="caution">
    <text evidence="1">The sequence shown here is derived from an EMBL/GenBank/DDBJ whole genome shotgun (WGS) entry which is preliminary data.</text>
</comment>
<organism evidence="1 2">
    <name type="scientific">Salibacterium salarium</name>
    <dbReference type="NCBI Taxonomy" id="284579"/>
    <lineage>
        <taxon>Bacteria</taxon>
        <taxon>Bacillati</taxon>
        <taxon>Bacillota</taxon>
        <taxon>Bacilli</taxon>
        <taxon>Bacillales</taxon>
        <taxon>Bacillaceae</taxon>
    </lineage>
</organism>
<dbReference type="AlphaFoldDB" id="A0A3R9P5N0"/>
<keyword evidence="2" id="KW-1185">Reference proteome</keyword>
<dbReference type="RefSeq" id="WP_125557950.1">
    <property type="nucleotide sequence ID" value="NZ_RBVX01000021.1"/>
</dbReference>
<name>A0A3R9P5N0_9BACI</name>
<protein>
    <submittedName>
        <fullName evidence="1">Uncharacterized protein</fullName>
    </submittedName>
</protein>
<evidence type="ECO:0000313" key="1">
    <source>
        <dbReference type="EMBL" id="RSL31718.1"/>
    </source>
</evidence>
<proteinExistence type="predicted"/>